<reference evidence="2" key="1">
    <citation type="submission" date="2015-02" db="EMBL/GenBank/DDBJ databases">
        <title>Draft Genome of Frankia sp. CpI1-S.</title>
        <authorList>
            <person name="Oshone R.T."/>
            <person name="Ngom M."/>
            <person name="Ghodhbane-Gtari F."/>
            <person name="Gtari M."/>
            <person name="Morris K."/>
            <person name="Thomas K."/>
            <person name="Sen A."/>
            <person name="Tisa L.S."/>
        </authorList>
    </citation>
    <scope>NUCLEOTIDE SEQUENCE [LARGE SCALE GENOMIC DNA]</scope>
    <source>
        <strain evidence="2">CpI1-S</strain>
    </source>
</reference>
<dbReference type="OrthoDB" id="3217552at2"/>
<protein>
    <submittedName>
        <fullName evidence="1">Uncharacterized protein</fullName>
    </submittedName>
</protein>
<dbReference type="AlphaFoldDB" id="A0A0D8BCJ4"/>
<organism evidence="1 2">
    <name type="scientific">Frankia torreyi</name>
    <dbReference type="NCBI Taxonomy" id="1856"/>
    <lineage>
        <taxon>Bacteria</taxon>
        <taxon>Bacillati</taxon>
        <taxon>Actinomycetota</taxon>
        <taxon>Actinomycetes</taxon>
        <taxon>Frankiales</taxon>
        <taxon>Frankiaceae</taxon>
        <taxon>Frankia</taxon>
    </lineage>
</organism>
<proteinExistence type="predicted"/>
<dbReference type="EMBL" id="JYFN01000044">
    <property type="protein sequence ID" value="KJE21117.1"/>
    <property type="molecule type" value="Genomic_DNA"/>
</dbReference>
<dbReference type="PATRIC" id="fig|1502723.3.peg.4572"/>
<keyword evidence="2" id="KW-1185">Reference proteome</keyword>
<comment type="caution">
    <text evidence="1">The sequence shown here is derived from an EMBL/GenBank/DDBJ whole genome shotgun (WGS) entry which is preliminary data.</text>
</comment>
<evidence type="ECO:0000313" key="1">
    <source>
        <dbReference type="EMBL" id="KJE21117.1"/>
    </source>
</evidence>
<dbReference type="RefSeq" id="WP_044887132.1">
    <property type="nucleotide sequence ID" value="NZ_JYFN01000044.1"/>
</dbReference>
<accession>A0A0D8BCJ4</accession>
<reference evidence="1 2" key="2">
    <citation type="journal article" date="2016" name="Genome Announc.">
        <title>Permanent Draft Genome Sequences for Two Variants of Frankia sp. Strain CpI1, the First Frankia Strain Isolated from Root Nodules of Comptonia peregrina.</title>
        <authorList>
            <person name="Oshone R."/>
            <person name="Hurst S.G.IV."/>
            <person name="Abebe-Akele F."/>
            <person name="Simpson S."/>
            <person name="Morris K."/>
            <person name="Thomas W.K."/>
            <person name="Tisa L.S."/>
        </authorList>
    </citation>
    <scope>NUCLEOTIDE SEQUENCE [LARGE SCALE GENOMIC DNA]</scope>
    <source>
        <strain evidence="2">CpI1-S</strain>
    </source>
</reference>
<evidence type="ECO:0000313" key="2">
    <source>
        <dbReference type="Proteomes" id="UP000032545"/>
    </source>
</evidence>
<sequence>MIDESQAREIARALLRRLDNDQERPWSLVEFSQGWIINETGYLDADFVGSLGRVIEKMSGKVMCFPARVPTDRIMAKYESVVGMAKVVPLPQR</sequence>
<dbReference type="Proteomes" id="UP000032545">
    <property type="component" value="Unassembled WGS sequence"/>
</dbReference>
<gene>
    <name evidence="1" type="ORF">FF36_04622</name>
</gene>
<name>A0A0D8BCJ4_9ACTN</name>